<evidence type="ECO:0000313" key="2">
    <source>
        <dbReference type="EMBL" id="CAG6694029.1"/>
    </source>
</evidence>
<dbReference type="AlphaFoldDB" id="A0A8D8TU64"/>
<dbReference type="EMBL" id="HBUF01316152">
    <property type="protein sequence ID" value="CAG6694029.1"/>
    <property type="molecule type" value="Transcribed_RNA"/>
</dbReference>
<proteinExistence type="predicted"/>
<accession>A0A8D8TU64</accession>
<feature type="transmembrane region" description="Helical" evidence="1">
    <location>
        <begin position="130"/>
        <end position="153"/>
    </location>
</feature>
<keyword evidence="1" id="KW-0812">Transmembrane</keyword>
<protein>
    <submittedName>
        <fullName evidence="2">Uncharacterized protein</fullName>
    </submittedName>
</protein>
<keyword evidence="1" id="KW-1133">Transmembrane helix</keyword>
<keyword evidence="1" id="KW-0472">Membrane</keyword>
<name>A0A8D8TU64_9HEMI</name>
<sequence>MVRFEDVLEVGYVFEFYQVHGVDVLVFGFHFYDLFNCGNLVFDFFFYFINVVVRGKSFEDGHCVFSFGKGEGVGWYFAFLQKGDEGLVIIYTGCFNTDVFSQVFQCVGLSTYSFNPHGHLASVFPVVLDVYWFCLGFSGLLGIVFGCWGVRFVDPILV</sequence>
<reference evidence="2" key="1">
    <citation type="submission" date="2021-05" db="EMBL/GenBank/DDBJ databases">
        <authorList>
            <person name="Alioto T."/>
            <person name="Alioto T."/>
            <person name="Gomez Garrido J."/>
        </authorList>
    </citation>
    <scope>NUCLEOTIDE SEQUENCE</scope>
</reference>
<organism evidence="2">
    <name type="scientific">Cacopsylla melanoneura</name>
    <dbReference type="NCBI Taxonomy" id="428564"/>
    <lineage>
        <taxon>Eukaryota</taxon>
        <taxon>Metazoa</taxon>
        <taxon>Ecdysozoa</taxon>
        <taxon>Arthropoda</taxon>
        <taxon>Hexapoda</taxon>
        <taxon>Insecta</taxon>
        <taxon>Pterygota</taxon>
        <taxon>Neoptera</taxon>
        <taxon>Paraneoptera</taxon>
        <taxon>Hemiptera</taxon>
        <taxon>Sternorrhyncha</taxon>
        <taxon>Psylloidea</taxon>
        <taxon>Psyllidae</taxon>
        <taxon>Psyllinae</taxon>
        <taxon>Cacopsylla</taxon>
    </lineage>
</organism>
<evidence type="ECO:0000256" key="1">
    <source>
        <dbReference type="SAM" id="Phobius"/>
    </source>
</evidence>